<dbReference type="Proteomes" id="UP000800200">
    <property type="component" value="Unassembled WGS sequence"/>
</dbReference>
<gene>
    <name evidence="1" type="ORF">K469DRAFT_708525</name>
</gene>
<name>A0A6A6E4F0_9PEZI</name>
<keyword evidence="2" id="KW-1185">Reference proteome</keyword>
<sequence>MTVCVWYRSRNTDREQPSLTTPYHRELCHASWTIFCREDSYPSGWSVRIRGFDGPINRQVIPRLYLQIRSQSISTIWLPNNTPNSILLSEHDMPQHQAYPSPIRRIPTLILHMPLPRNRNIAILQIIINPLLLHTRRLLLSVPILQSNDLLLNSVPES</sequence>
<organism evidence="1 2">
    <name type="scientific">Zopfia rhizophila CBS 207.26</name>
    <dbReference type="NCBI Taxonomy" id="1314779"/>
    <lineage>
        <taxon>Eukaryota</taxon>
        <taxon>Fungi</taxon>
        <taxon>Dikarya</taxon>
        <taxon>Ascomycota</taxon>
        <taxon>Pezizomycotina</taxon>
        <taxon>Dothideomycetes</taxon>
        <taxon>Dothideomycetes incertae sedis</taxon>
        <taxon>Zopfiaceae</taxon>
        <taxon>Zopfia</taxon>
    </lineage>
</organism>
<protein>
    <submittedName>
        <fullName evidence="1">Uncharacterized protein</fullName>
    </submittedName>
</protein>
<reference evidence="1" key="1">
    <citation type="journal article" date="2020" name="Stud. Mycol.">
        <title>101 Dothideomycetes genomes: a test case for predicting lifestyles and emergence of pathogens.</title>
        <authorList>
            <person name="Haridas S."/>
            <person name="Albert R."/>
            <person name="Binder M."/>
            <person name="Bloem J."/>
            <person name="Labutti K."/>
            <person name="Salamov A."/>
            <person name="Andreopoulos B."/>
            <person name="Baker S."/>
            <person name="Barry K."/>
            <person name="Bills G."/>
            <person name="Bluhm B."/>
            <person name="Cannon C."/>
            <person name="Castanera R."/>
            <person name="Culley D."/>
            <person name="Daum C."/>
            <person name="Ezra D."/>
            <person name="Gonzalez J."/>
            <person name="Henrissat B."/>
            <person name="Kuo A."/>
            <person name="Liang C."/>
            <person name="Lipzen A."/>
            <person name="Lutzoni F."/>
            <person name="Magnuson J."/>
            <person name="Mondo S."/>
            <person name="Nolan M."/>
            <person name="Ohm R."/>
            <person name="Pangilinan J."/>
            <person name="Park H.-J."/>
            <person name="Ramirez L."/>
            <person name="Alfaro M."/>
            <person name="Sun H."/>
            <person name="Tritt A."/>
            <person name="Yoshinaga Y."/>
            <person name="Zwiers L.-H."/>
            <person name="Turgeon B."/>
            <person name="Goodwin S."/>
            <person name="Spatafora J."/>
            <person name="Crous P."/>
            <person name="Grigoriev I."/>
        </authorList>
    </citation>
    <scope>NUCLEOTIDE SEQUENCE</scope>
    <source>
        <strain evidence="1">CBS 207.26</strain>
    </source>
</reference>
<proteinExistence type="predicted"/>
<dbReference type="AlphaFoldDB" id="A0A6A6E4F0"/>
<evidence type="ECO:0000313" key="1">
    <source>
        <dbReference type="EMBL" id="KAF2184766.1"/>
    </source>
</evidence>
<evidence type="ECO:0000313" key="2">
    <source>
        <dbReference type="Proteomes" id="UP000800200"/>
    </source>
</evidence>
<accession>A0A6A6E4F0</accession>
<dbReference type="EMBL" id="ML994636">
    <property type="protein sequence ID" value="KAF2184766.1"/>
    <property type="molecule type" value="Genomic_DNA"/>
</dbReference>